<dbReference type="GO" id="GO:0003676">
    <property type="term" value="F:nucleic acid binding"/>
    <property type="evidence" value="ECO:0007669"/>
    <property type="project" value="InterPro"/>
</dbReference>
<organism evidence="4 5">
    <name type="scientific">Colocasia esculenta</name>
    <name type="common">Wild taro</name>
    <name type="synonym">Arum esculentum</name>
    <dbReference type="NCBI Taxonomy" id="4460"/>
    <lineage>
        <taxon>Eukaryota</taxon>
        <taxon>Viridiplantae</taxon>
        <taxon>Streptophyta</taxon>
        <taxon>Embryophyta</taxon>
        <taxon>Tracheophyta</taxon>
        <taxon>Spermatophyta</taxon>
        <taxon>Magnoliopsida</taxon>
        <taxon>Liliopsida</taxon>
        <taxon>Araceae</taxon>
        <taxon>Aroideae</taxon>
        <taxon>Colocasieae</taxon>
        <taxon>Colocasia</taxon>
    </lineage>
</organism>
<feature type="region of interest" description="Disordered" evidence="2">
    <location>
        <begin position="1"/>
        <end position="47"/>
    </location>
</feature>
<feature type="domain" description="CCHC-type" evidence="3">
    <location>
        <begin position="262"/>
        <end position="278"/>
    </location>
</feature>
<accession>A0A843TFJ3</accession>
<dbReference type="PANTHER" id="PTHR34482">
    <property type="entry name" value="DNA DAMAGE-INDUCIBLE PROTEIN 1-LIKE"/>
    <property type="match status" value="1"/>
</dbReference>
<evidence type="ECO:0000313" key="4">
    <source>
        <dbReference type="EMBL" id="MQL68283.1"/>
    </source>
</evidence>
<evidence type="ECO:0000313" key="5">
    <source>
        <dbReference type="Proteomes" id="UP000652761"/>
    </source>
</evidence>
<dbReference type="OrthoDB" id="728678at2759"/>
<dbReference type="EMBL" id="NMUH01000011">
    <property type="protein sequence ID" value="MQL68283.1"/>
    <property type="molecule type" value="Genomic_DNA"/>
</dbReference>
<dbReference type="InterPro" id="IPR001878">
    <property type="entry name" value="Znf_CCHC"/>
</dbReference>
<keyword evidence="1" id="KW-0863">Zinc-finger</keyword>
<name>A0A843TFJ3_COLES</name>
<comment type="caution">
    <text evidence="4">The sequence shown here is derived from an EMBL/GenBank/DDBJ whole genome shotgun (WGS) entry which is preliminary data.</text>
</comment>
<dbReference type="PROSITE" id="PS50158">
    <property type="entry name" value="ZF_CCHC"/>
    <property type="match status" value="1"/>
</dbReference>
<feature type="non-terminal residue" evidence="4">
    <location>
        <position position="1"/>
    </location>
</feature>
<reference evidence="4" key="1">
    <citation type="submission" date="2017-07" db="EMBL/GenBank/DDBJ databases">
        <title>Taro Niue Genome Assembly and Annotation.</title>
        <authorList>
            <person name="Atibalentja N."/>
            <person name="Keating K."/>
            <person name="Fields C.J."/>
        </authorList>
    </citation>
    <scope>NUCLEOTIDE SEQUENCE</scope>
    <source>
        <strain evidence="4">Niue_2</strain>
        <tissue evidence="4">Leaf</tissue>
    </source>
</reference>
<keyword evidence="1" id="KW-0862">Zinc</keyword>
<evidence type="ECO:0000259" key="3">
    <source>
        <dbReference type="PROSITE" id="PS50158"/>
    </source>
</evidence>
<gene>
    <name evidence="4" type="ORF">Taro_000593</name>
</gene>
<protein>
    <recommendedName>
        <fullName evidence="3">CCHC-type domain-containing protein</fullName>
    </recommendedName>
</protein>
<feature type="region of interest" description="Disordered" evidence="2">
    <location>
        <begin position="192"/>
        <end position="242"/>
    </location>
</feature>
<dbReference type="PANTHER" id="PTHR34482:SF49">
    <property type="entry name" value="RETROTRANSPOSON GAG DOMAIN-CONTAINING PROTEIN"/>
    <property type="match status" value="1"/>
</dbReference>
<proteinExistence type="predicted"/>
<dbReference type="GO" id="GO:0008270">
    <property type="term" value="F:zinc ion binding"/>
    <property type="evidence" value="ECO:0007669"/>
    <property type="project" value="UniProtKB-KW"/>
</dbReference>
<evidence type="ECO:0000256" key="2">
    <source>
        <dbReference type="SAM" id="MobiDB-lite"/>
    </source>
</evidence>
<feature type="compositionally biased region" description="Basic and acidic residues" evidence="2">
    <location>
        <begin position="15"/>
        <end position="24"/>
    </location>
</feature>
<keyword evidence="1" id="KW-0479">Metal-binding</keyword>
<sequence length="335" mass="37376">AMASRGRHGAQAQEDEQRREEKGEQQAAAPQGPTVLPPPPPVDYDMFMQGLAQTPAPVPQEHGHGGPSIMERFKRMALPSFKGESQPLLAKSWMREVEKIIRAIWCAEEDKASVLCTRYEDGAIEVTWVKFTRLFRANFHIVADEHRKAKKFVMGLKPSLRSRLVAFDHHTLHEALSVACRQESKMDQYLEEKRAAQKRSAPPFQRQDRKKAVYQSPQRLVAASSQQAVTPQSPSFRPSDKKPCPHCGRAHDGTECWKLSGKCLKCGSTEHQFRDCPRLQQGVQRGAPAPAGETAAAPSALSADRRLTATLLLPSETGVLVLEEDIVRSDSEREE</sequence>
<evidence type="ECO:0000256" key="1">
    <source>
        <dbReference type="PROSITE-ProRule" id="PRU00047"/>
    </source>
</evidence>
<dbReference type="Proteomes" id="UP000652761">
    <property type="component" value="Unassembled WGS sequence"/>
</dbReference>
<dbReference type="AlphaFoldDB" id="A0A843TFJ3"/>
<feature type="compositionally biased region" description="Polar residues" evidence="2">
    <location>
        <begin position="215"/>
        <end position="236"/>
    </location>
</feature>
<keyword evidence="5" id="KW-1185">Reference proteome</keyword>